<gene>
    <name evidence="15" type="ORF">NMOB1V02_LOCUS3944</name>
</gene>
<evidence type="ECO:0000256" key="7">
    <source>
        <dbReference type="ARBA" id="ARBA00023270"/>
    </source>
</evidence>
<dbReference type="SMART" id="SM01130">
    <property type="entry name" value="DHDPS"/>
    <property type="match status" value="1"/>
</dbReference>
<organism evidence="15">
    <name type="scientific">Notodromas monacha</name>
    <dbReference type="NCBI Taxonomy" id="399045"/>
    <lineage>
        <taxon>Eukaryota</taxon>
        <taxon>Metazoa</taxon>
        <taxon>Ecdysozoa</taxon>
        <taxon>Arthropoda</taxon>
        <taxon>Crustacea</taxon>
        <taxon>Oligostraca</taxon>
        <taxon>Ostracoda</taxon>
        <taxon>Podocopa</taxon>
        <taxon>Podocopida</taxon>
        <taxon>Cypridocopina</taxon>
        <taxon>Cypridoidea</taxon>
        <taxon>Cyprididae</taxon>
        <taxon>Notodromas</taxon>
    </lineage>
</organism>
<evidence type="ECO:0000256" key="2">
    <source>
        <dbReference type="ARBA" id="ARBA00007592"/>
    </source>
</evidence>
<evidence type="ECO:0000256" key="12">
    <source>
        <dbReference type="PIRNR" id="PIRNR001365"/>
    </source>
</evidence>
<evidence type="ECO:0000256" key="11">
    <source>
        <dbReference type="ARBA" id="ARBA00033613"/>
    </source>
</evidence>
<dbReference type="Proteomes" id="UP000678499">
    <property type="component" value="Unassembled WGS sequence"/>
</dbReference>
<dbReference type="SUPFAM" id="SSF51569">
    <property type="entry name" value="Aldolase"/>
    <property type="match status" value="1"/>
</dbReference>
<evidence type="ECO:0000256" key="6">
    <source>
        <dbReference type="ARBA" id="ARBA00023239"/>
    </source>
</evidence>
<proteinExistence type="inferred from homology"/>
<keyword evidence="7" id="KW-0704">Schiff base</keyword>
<dbReference type="EMBL" id="OA882603">
    <property type="protein sequence ID" value="CAD7276168.1"/>
    <property type="molecule type" value="Genomic_DNA"/>
</dbReference>
<dbReference type="InterPro" id="IPR020624">
    <property type="entry name" value="Schiff_base-form_aldolases_CS"/>
</dbReference>
<evidence type="ECO:0000256" key="9">
    <source>
        <dbReference type="ARBA" id="ARBA00032879"/>
    </source>
</evidence>
<comment type="subunit">
    <text evidence="3">Homotetramer.</text>
</comment>
<evidence type="ECO:0000256" key="14">
    <source>
        <dbReference type="PIRSR" id="PIRSR001365-2"/>
    </source>
</evidence>
<dbReference type="EC" id="4.1.3.16" evidence="4"/>
<evidence type="ECO:0000256" key="8">
    <source>
        <dbReference type="ARBA" id="ARBA00030874"/>
    </source>
</evidence>
<dbReference type="Pfam" id="PF00701">
    <property type="entry name" value="DHDPS"/>
    <property type="match status" value="2"/>
</dbReference>
<dbReference type="PANTHER" id="PTHR12128:SF66">
    <property type="entry name" value="4-HYDROXY-2-OXOGLUTARATE ALDOLASE, MITOCHONDRIAL"/>
    <property type="match status" value="1"/>
</dbReference>
<feature type="active site" description="Schiff-base intermediate with substrate" evidence="13">
    <location>
        <position position="162"/>
    </location>
</feature>
<evidence type="ECO:0000256" key="13">
    <source>
        <dbReference type="PIRSR" id="PIRSR001365-1"/>
    </source>
</evidence>
<dbReference type="PRINTS" id="PR00146">
    <property type="entry name" value="DHPICSNTHASE"/>
</dbReference>
<evidence type="ECO:0000256" key="4">
    <source>
        <dbReference type="ARBA" id="ARBA00012215"/>
    </source>
</evidence>
<dbReference type="PROSITE" id="PS00665">
    <property type="entry name" value="DHDPS_1"/>
    <property type="match status" value="1"/>
</dbReference>
<dbReference type="GO" id="GO:0008700">
    <property type="term" value="F:(R,S)-4-hydroxy-2-oxoglutarate aldolase activity"/>
    <property type="evidence" value="ECO:0007669"/>
    <property type="project" value="UniProtKB-EC"/>
</dbReference>
<evidence type="ECO:0000256" key="10">
    <source>
        <dbReference type="ARBA" id="ARBA00033610"/>
    </source>
</evidence>
<evidence type="ECO:0000313" key="16">
    <source>
        <dbReference type="Proteomes" id="UP000678499"/>
    </source>
</evidence>
<dbReference type="EMBL" id="CAJPEX010000566">
    <property type="protein sequence ID" value="CAG0916320.1"/>
    <property type="molecule type" value="Genomic_DNA"/>
</dbReference>
<feature type="binding site" evidence="14">
    <location>
        <position position="235"/>
    </location>
    <ligand>
        <name>pyruvate</name>
        <dbReference type="ChEBI" id="CHEBI:15361"/>
    </ligand>
</feature>
<evidence type="ECO:0000313" key="15">
    <source>
        <dbReference type="EMBL" id="CAD7276168.1"/>
    </source>
</evidence>
<comment type="function">
    <text evidence="1">Catalyzes the final step in the metabolic pathway of hydroxyproline.</text>
</comment>
<dbReference type="PROSITE" id="PS00666">
    <property type="entry name" value="DHDPS_2"/>
    <property type="match status" value="1"/>
</dbReference>
<dbReference type="GO" id="GO:0044281">
    <property type="term" value="P:small molecule metabolic process"/>
    <property type="evidence" value="ECO:0007669"/>
    <property type="project" value="UniProtKB-ARBA"/>
</dbReference>
<evidence type="ECO:0000256" key="3">
    <source>
        <dbReference type="ARBA" id="ARBA00011881"/>
    </source>
</evidence>
<dbReference type="InterPro" id="IPR002220">
    <property type="entry name" value="DapA-like"/>
</dbReference>
<dbReference type="PANTHER" id="PTHR12128">
    <property type="entry name" value="DIHYDRODIPICOLINATE SYNTHASE"/>
    <property type="match status" value="1"/>
</dbReference>
<comment type="similarity">
    <text evidence="2 12">Belongs to the DapA family.</text>
</comment>
<protein>
    <recommendedName>
        <fullName evidence="5">4-hydroxy-2-oxoglutarate aldolase, mitochondrial</fullName>
        <ecNumber evidence="4">4.1.3.16</ecNumber>
    </recommendedName>
    <alternativeName>
        <fullName evidence="9">Dihydrodipicolinate synthase-like</fullName>
    </alternativeName>
    <alternativeName>
        <fullName evidence="8">Probable 2-keto-4-hydroxyglutarate aldolase</fullName>
    </alternativeName>
</protein>
<dbReference type="AlphaFoldDB" id="A0A7R9GCP5"/>
<feature type="active site" description="Proton donor/acceptor" evidence="13">
    <location>
        <position position="134"/>
    </location>
</feature>
<comment type="catalytic activity">
    <reaction evidence="11">
        <text>(4S)-4-hydroxy-2-oxoglutarate = glyoxylate + pyruvate</text>
        <dbReference type="Rhea" id="RHEA:35639"/>
        <dbReference type="ChEBI" id="CHEBI:15361"/>
        <dbReference type="ChEBI" id="CHEBI:36655"/>
        <dbReference type="ChEBI" id="CHEBI:71685"/>
        <dbReference type="EC" id="4.1.3.16"/>
    </reaction>
</comment>
<reference evidence="15" key="1">
    <citation type="submission" date="2020-11" db="EMBL/GenBank/DDBJ databases">
        <authorList>
            <person name="Tran Van P."/>
        </authorList>
    </citation>
    <scope>NUCLEOTIDE SEQUENCE</scope>
</reference>
<dbReference type="PIRSF" id="PIRSF001365">
    <property type="entry name" value="DHDPS"/>
    <property type="match status" value="1"/>
</dbReference>
<dbReference type="Gene3D" id="3.20.20.70">
    <property type="entry name" value="Aldolase class I"/>
    <property type="match status" value="1"/>
</dbReference>
<dbReference type="OrthoDB" id="191315at2759"/>
<keyword evidence="6 12" id="KW-0456">Lyase</keyword>
<dbReference type="CDD" id="cd00408">
    <property type="entry name" value="DHDPS-like"/>
    <property type="match status" value="1"/>
</dbReference>
<dbReference type="InterPro" id="IPR013785">
    <property type="entry name" value="Aldolase_TIM"/>
</dbReference>
<evidence type="ECO:0000256" key="5">
    <source>
        <dbReference type="ARBA" id="ARBA00018425"/>
    </source>
</evidence>
<accession>A0A7R9GCP5</accession>
<dbReference type="InterPro" id="IPR020625">
    <property type="entry name" value="Schiff_base-form_aldolases_AS"/>
</dbReference>
<evidence type="ECO:0000256" key="1">
    <source>
        <dbReference type="ARBA" id="ARBA00002577"/>
    </source>
</evidence>
<keyword evidence="16" id="KW-1185">Reference proteome</keyword>
<comment type="catalytic activity">
    <reaction evidence="10">
        <text>(4R)-4-hydroxy-2-oxoglutarate = glyoxylate + pyruvate</text>
        <dbReference type="Rhea" id="RHEA:30687"/>
        <dbReference type="ChEBI" id="CHEBI:15361"/>
        <dbReference type="ChEBI" id="CHEBI:36655"/>
        <dbReference type="ChEBI" id="CHEBI:62213"/>
        <dbReference type="EC" id="4.1.3.16"/>
    </reaction>
</comment>
<sequence>MRFRGVITPLLTPFNDDGSINYEHLERNLKAWNEWNIDGVVVNGSGGEFPHTSQEEQMDLVKFVKARTSKFVIACVPEQGTKLAADGCRKAAEAGADAALVFVPYYWRDALSDDVIFDHFTAVADSSPIPVLLYANPPSTLFEISVNVAVKLADHPNIVGMKDSTADRLLAKDLSQRVSVLFRYRSVSPVFDDLSLQVSKLGLIAQATKGKHFDVLVGRDTLLVPGWLLGCSGGIVGMSSSLGKLHGEMQALVKDHRFEEAAEIHHKITSVAAAVTSMSVIPALKALMDIVGLYGGPPRAPLKSIPEAGTAKLRDAVEKIGFKL</sequence>
<name>A0A7R9GCP5_9CRUS</name>
<dbReference type="GO" id="GO:0008840">
    <property type="term" value="F:4-hydroxy-tetrahydrodipicolinate synthase activity"/>
    <property type="evidence" value="ECO:0007669"/>
    <property type="project" value="TreeGrafter"/>
</dbReference>